<evidence type="ECO:0000256" key="5">
    <source>
        <dbReference type="ARBA" id="ARBA00023136"/>
    </source>
</evidence>
<evidence type="ECO:0000256" key="1">
    <source>
        <dbReference type="ARBA" id="ARBA00004651"/>
    </source>
</evidence>
<gene>
    <name evidence="12" type="ORF">GQN54_05280</name>
</gene>
<dbReference type="Pfam" id="PF00884">
    <property type="entry name" value="Sulfatase"/>
    <property type="match status" value="1"/>
</dbReference>
<sequence length="625" mass="72063">MNSLYFHHSLLLIKRIGIALLLFTLLRITFLVFNYAYFSAYDYRVFIGGIRFDIAAIAYTYLPFILGSILPLKLRNKRSYQQVLKALFLFSTVVCVLVSVIDMAYFPFTLKRTTADILDFVTTGDDTLRLIPQFLLDYWYLGIVFVAFLWLINWTYNKTLSNFVPETKFWTQWLLFVLWLGIAVLSSRGGWQLRPITSLQASQYSNVQNVPLVLNTPFTITRTLFKAQITEVNYFDDKELTQRFNPVQYYKADTNLRPNIVLIILESFSKEYIGGYHNGKGYTPFLDSLMEHSIVFDNAFANGKKSIEALPSILAGLPSLMDSPYITSGYNNNSIQGIGTLLSELNYSSSFYHGGTNGTMSFDAFAQMSGIEKYYGRKEYDNEADYDGNWGIFDEPYFQYFAKELSEKEEPFFSTIFSLSSHHPYTIPDQHQGKFPKGILEVHESVGYSDHSLKRFFETAQKMPWFENTVFVITADHTAQSIRPKYLNRLGIFSVPLIIYNWKNGPSIGHYQPVTQHADISSICLEIANFDGKALNFGNYPLDSTNQHFAVNYLTGVYQLIEEDYSLHFDGEKTIGLYHFPSDTTLVNNLMEIENKQRDKMEKQLKAIIQQYNHRMITNELSLKK</sequence>
<dbReference type="GO" id="GO:0005886">
    <property type="term" value="C:plasma membrane"/>
    <property type="evidence" value="ECO:0007669"/>
    <property type="project" value="UniProtKB-SubCell"/>
</dbReference>
<keyword evidence="13" id="KW-1185">Reference proteome</keyword>
<dbReference type="Proteomes" id="UP000470771">
    <property type="component" value="Unassembled WGS sequence"/>
</dbReference>
<keyword evidence="7" id="KW-0464">Manganese</keyword>
<feature type="binding site" evidence="8">
    <location>
        <position position="266"/>
    </location>
    <ligand>
        <name>Mn(2+)</name>
        <dbReference type="ChEBI" id="CHEBI:29035"/>
    </ligand>
</feature>
<comment type="subcellular location">
    <subcellularLocation>
        <location evidence="1">Cell membrane</location>
        <topology evidence="1">Multi-pass membrane protein</topology>
    </subcellularLocation>
</comment>
<feature type="transmembrane region" description="Helical" evidence="10">
    <location>
        <begin position="138"/>
        <end position="157"/>
    </location>
</feature>
<feature type="transmembrane region" description="Helical" evidence="10">
    <location>
        <begin position="50"/>
        <end position="74"/>
    </location>
</feature>
<evidence type="ECO:0000256" key="6">
    <source>
        <dbReference type="PIRSR" id="PIRSR005091-1"/>
    </source>
</evidence>
<keyword evidence="12" id="KW-0378">Hydrolase</keyword>
<keyword evidence="5 10" id="KW-0472">Membrane</keyword>
<dbReference type="InterPro" id="IPR012160">
    <property type="entry name" value="LtaS-like"/>
</dbReference>
<evidence type="ECO:0000256" key="2">
    <source>
        <dbReference type="ARBA" id="ARBA00022475"/>
    </source>
</evidence>
<dbReference type="SUPFAM" id="SSF53649">
    <property type="entry name" value="Alkaline phosphatase-like"/>
    <property type="match status" value="1"/>
</dbReference>
<evidence type="ECO:0000313" key="13">
    <source>
        <dbReference type="Proteomes" id="UP000470771"/>
    </source>
</evidence>
<evidence type="ECO:0000256" key="4">
    <source>
        <dbReference type="ARBA" id="ARBA00022989"/>
    </source>
</evidence>
<dbReference type="GO" id="GO:0016787">
    <property type="term" value="F:hydrolase activity"/>
    <property type="evidence" value="ECO:0007669"/>
    <property type="project" value="UniProtKB-KW"/>
</dbReference>
<dbReference type="PANTHER" id="PTHR47371">
    <property type="entry name" value="LIPOTEICHOIC ACID SYNTHASE"/>
    <property type="match status" value="1"/>
</dbReference>
<feature type="transmembrane region" description="Helical" evidence="10">
    <location>
        <begin position="86"/>
        <end position="108"/>
    </location>
</feature>
<protein>
    <submittedName>
        <fullName evidence="12">Sulfatase-like hydrolase/transferase</fullName>
    </submittedName>
</protein>
<dbReference type="GO" id="GO:0016740">
    <property type="term" value="F:transferase activity"/>
    <property type="evidence" value="ECO:0007669"/>
    <property type="project" value="UniProtKB-KW"/>
</dbReference>
<dbReference type="Gene3D" id="3.40.720.10">
    <property type="entry name" value="Alkaline Phosphatase, subunit A"/>
    <property type="match status" value="1"/>
</dbReference>
<evidence type="ECO:0000256" key="8">
    <source>
        <dbReference type="PIRSR" id="PIRSR005091-3"/>
    </source>
</evidence>
<proteinExistence type="predicted"/>
<keyword evidence="4 10" id="KW-1133">Transmembrane helix</keyword>
<dbReference type="PIRSF" id="PIRSF005091">
    <property type="entry name" value="Mmb_sulf_HI1246"/>
    <property type="match status" value="1"/>
</dbReference>
<keyword evidence="3 10" id="KW-0812">Transmembrane</keyword>
<evidence type="ECO:0000256" key="10">
    <source>
        <dbReference type="SAM" id="Phobius"/>
    </source>
</evidence>
<organism evidence="12 13">
    <name type="scientific">Acidiluteibacter ferrifornacis</name>
    <dbReference type="NCBI Taxonomy" id="2692424"/>
    <lineage>
        <taxon>Bacteria</taxon>
        <taxon>Pseudomonadati</taxon>
        <taxon>Bacteroidota</taxon>
        <taxon>Flavobacteriia</taxon>
        <taxon>Flavobacteriales</taxon>
        <taxon>Cryomorphaceae</taxon>
        <taxon>Acidiluteibacter</taxon>
    </lineage>
</organism>
<dbReference type="EMBL" id="WWNE01000005">
    <property type="protein sequence ID" value="NBG65517.1"/>
    <property type="molecule type" value="Genomic_DNA"/>
</dbReference>
<name>A0A6N9NK19_9FLAO</name>
<dbReference type="CDD" id="cd16015">
    <property type="entry name" value="LTA_synthase"/>
    <property type="match status" value="1"/>
</dbReference>
<evidence type="ECO:0000256" key="3">
    <source>
        <dbReference type="ARBA" id="ARBA00022692"/>
    </source>
</evidence>
<dbReference type="PANTHER" id="PTHR47371:SF3">
    <property type="entry name" value="PHOSPHOGLYCEROL TRANSFERASE I"/>
    <property type="match status" value="1"/>
</dbReference>
<keyword evidence="7" id="KW-0479">Metal-binding</keyword>
<feature type="binding site" evidence="8">
    <location>
        <position position="477"/>
    </location>
    <ligand>
        <name>Mn(2+)</name>
        <dbReference type="ChEBI" id="CHEBI:29035"/>
    </ligand>
</feature>
<dbReference type="InterPro" id="IPR017850">
    <property type="entry name" value="Alkaline_phosphatase_core_sf"/>
</dbReference>
<feature type="transmembrane region" description="Helical" evidence="10">
    <location>
        <begin position="169"/>
        <end position="191"/>
    </location>
</feature>
<feature type="binding site" evidence="7">
    <location>
        <position position="422"/>
    </location>
    <ligand>
        <name>substrate</name>
    </ligand>
</feature>
<evidence type="ECO:0000256" key="9">
    <source>
        <dbReference type="PIRSR" id="PIRSR600917-52"/>
    </source>
</evidence>
<dbReference type="GO" id="GO:0046872">
    <property type="term" value="F:metal ion binding"/>
    <property type="evidence" value="ECO:0007669"/>
    <property type="project" value="UniProtKB-KW"/>
</dbReference>
<comment type="caution">
    <text evidence="12">The sequence shown here is derived from an EMBL/GenBank/DDBJ whole genome shotgun (WGS) entry which is preliminary data.</text>
</comment>
<feature type="domain" description="Sulfatase N-terminal" evidence="11">
    <location>
        <begin position="258"/>
        <end position="527"/>
    </location>
</feature>
<feature type="active site" evidence="6">
    <location>
        <position position="306"/>
    </location>
</feature>
<dbReference type="InterPro" id="IPR000917">
    <property type="entry name" value="Sulfatase_N"/>
</dbReference>
<dbReference type="InterPro" id="IPR050448">
    <property type="entry name" value="OpgB/LTA_synthase_biosynth"/>
</dbReference>
<evidence type="ECO:0000259" key="11">
    <source>
        <dbReference type="Pfam" id="PF00884"/>
    </source>
</evidence>
<feature type="transmembrane region" description="Helical" evidence="10">
    <location>
        <begin position="12"/>
        <end position="38"/>
    </location>
</feature>
<keyword evidence="12" id="KW-0808">Transferase</keyword>
<accession>A0A6N9NK19</accession>
<dbReference type="RefSeq" id="WP_160632470.1">
    <property type="nucleotide sequence ID" value="NZ_WWNE01000005.1"/>
</dbReference>
<reference evidence="12 13" key="1">
    <citation type="submission" date="2019-12" db="EMBL/GenBank/DDBJ databases">
        <authorList>
            <person name="Zhao J."/>
        </authorList>
    </citation>
    <scope>NUCLEOTIDE SEQUENCE [LARGE SCALE GENOMIC DNA]</scope>
    <source>
        <strain evidence="12 13">S-15</strain>
    </source>
</reference>
<evidence type="ECO:0000313" key="12">
    <source>
        <dbReference type="EMBL" id="NBG65517.1"/>
    </source>
</evidence>
<feature type="modified residue" description="3-oxoalanine (Ser)" evidence="9">
    <location>
        <position position="306"/>
    </location>
</feature>
<feature type="binding site" evidence="8">
    <location>
        <position position="476"/>
    </location>
    <ligand>
        <name>Mn(2+)</name>
        <dbReference type="ChEBI" id="CHEBI:29035"/>
    </ligand>
</feature>
<dbReference type="AlphaFoldDB" id="A0A6N9NK19"/>
<keyword evidence="2" id="KW-1003">Cell membrane</keyword>
<comment type="PTM">
    <text evidence="9">The conversion to 3-oxoalanine (also known as C-formylglycine, FGly), of a serine or cysteine residue in prokaryotes and of a cysteine residue in eukaryotes, is critical for catalytic activity.</text>
</comment>
<evidence type="ECO:0000256" key="7">
    <source>
        <dbReference type="PIRSR" id="PIRSR005091-2"/>
    </source>
</evidence>